<dbReference type="RefSeq" id="WP_012593145.1">
    <property type="nucleotide sequence ID" value="NC_011725.1"/>
</dbReference>
<reference evidence="1 2" key="1">
    <citation type="submission" date="2008-10" db="EMBL/GenBank/DDBJ databases">
        <title>Genome sequence of Bacillus cereus B4264.</title>
        <authorList>
            <person name="Dodson R.J."/>
            <person name="Durkin A.S."/>
            <person name="Rosovitz M.J."/>
            <person name="Rasko D.A."/>
            <person name="Hoffmaster A."/>
            <person name="Ravel J."/>
            <person name="Sutton G."/>
        </authorList>
    </citation>
    <scope>NUCLEOTIDE SEQUENCE [LARGE SCALE GENOMIC DNA]</scope>
    <source>
        <strain evidence="1 2">B4264</strain>
    </source>
</reference>
<dbReference type="EMBL" id="CP001176">
    <property type="protein sequence ID" value="ACK62313.1"/>
    <property type="molecule type" value="Genomic_DNA"/>
</dbReference>
<gene>
    <name evidence="1" type="ordered locus">BCB4264_A0571</name>
</gene>
<organism evidence="1 2">
    <name type="scientific">Bacillus cereus (strain B4264)</name>
    <dbReference type="NCBI Taxonomy" id="405532"/>
    <lineage>
        <taxon>Bacteria</taxon>
        <taxon>Bacillati</taxon>
        <taxon>Bacillota</taxon>
        <taxon>Bacilli</taxon>
        <taxon>Bacillales</taxon>
        <taxon>Bacillaceae</taxon>
        <taxon>Bacillus</taxon>
        <taxon>Bacillus cereus group</taxon>
    </lineage>
</organism>
<evidence type="ECO:0000313" key="1">
    <source>
        <dbReference type="EMBL" id="ACK62313.1"/>
    </source>
</evidence>
<dbReference type="KEGG" id="bcb:BCB4264_A0571"/>
<dbReference type="AlphaFoldDB" id="B7H9U4"/>
<proteinExistence type="predicted"/>
<evidence type="ECO:0000313" key="2">
    <source>
        <dbReference type="Proteomes" id="UP000007096"/>
    </source>
</evidence>
<protein>
    <submittedName>
        <fullName evidence="1">Uncharacterized protein</fullName>
    </submittedName>
</protein>
<name>B7H9U4_BACC4</name>
<sequence>MIVVDDAVVEDDDQTNDLKRETIDEKIRGQKENEKLWESVWRKSLGDTAYPF</sequence>
<dbReference type="Proteomes" id="UP000007096">
    <property type="component" value="Chromosome"/>
</dbReference>
<accession>B7H9U4</accession>
<dbReference type="HOGENOM" id="CLU_3076400_0_0_9"/>